<evidence type="ECO:0000313" key="11">
    <source>
        <dbReference type="Proteomes" id="UP000622552"/>
    </source>
</evidence>
<evidence type="ECO:0000256" key="7">
    <source>
        <dbReference type="PIRSR" id="PIRSR607822-1"/>
    </source>
</evidence>
<evidence type="ECO:0000256" key="6">
    <source>
        <dbReference type="ARBA" id="ARBA00022840"/>
    </source>
</evidence>
<dbReference type="Proteomes" id="UP000622552">
    <property type="component" value="Unassembled WGS sequence"/>
</dbReference>
<feature type="binding site" evidence="7">
    <location>
        <position position="769"/>
    </location>
    <ligand>
        <name>Zn(2+)</name>
        <dbReference type="ChEBI" id="CHEBI:29105"/>
    </ligand>
</feature>
<dbReference type="Pfam" id="PF00069">
    <property type="entry name" value="Pkinase"/>
    <property type="match status" value="1"/>
</dbReference>
<name>A0A8J7KJK0_9ACTN</name>
<dbReference type="PANTHER" id="PTHR43289">
    <property type="entry name" value="MITOGEN-ACTIVATED PROTEIN KINASE KINASE KINASE 20-RELATED"/>
    <property type="match status" value="1"/>
</dbReference>
<evidence type="ECO:0000256" key="5">
    <source>
        <dbReference type="ARBA" id="ARBA00022777"/>
    </source>
</evidence>
<dbReference type="GO" id="GO:0046872">
    <property type="term" value="F:metal ion binding"/>
    <property type="evidence" value="ECO:0007669"/>
    <property type="project" value="UniProtKB-KW"/>
</dbReference>
<evidence type="ECO:0000256" key="3">
    <source>
        <dbReference type="ARBA" id="ARBA00022679"/>
    </source>
</evidence>
<evidence type="ECO:0000256" key="1">
    <source>
        <dbReference type="ARBA" id="ARBA00012513"/>
    </source>
</evidence>
<dbReference type="GO" id="GO:0004674">
    <property type="term" value="F:protein serine/threonine kinase activity"/>
    <property type="evidence" value="ECO:0007669"/>
    <property type="project" value="UniProtKB-KW"/>
</dbReference>
<feature type="region of interest" description="Disordered" evidence="8">
    <location>
        <begin position="450"/>
        <end position="487"/>
    </location>
</feature>
<protein>
    <recommendedName>
        <fullName evidence="1">non-specific serine/threonine protein kinase</fullName>
        <ecNumber evidence="1">2.7.11.1</ecNumber>
    </recommendedName>
</protein>
<feature type="binding site" evidence="7">
    <location>
        <position position="723"/>
    </location>
    <ligand>
        <name>Zn(2+)</name>
        <dbReference type="ChEBI" id="CHEBI:29105"/>
    </ligand>
</feature>
<feature type="domain" description="Protein kinase" evidence="9">
    <location>
        <begin position="207"/>
        <end position="462"/>
    </location>
</feature>
<comment type="caution">
    <text evidence="10">The sequence shown here is derived from an EMBL/GenBank/DDBJ whole genome shotgun (WGS) entry which is preliminary data.</text>
</comment>
<gene>
    <name evidence="10" type="ORF">IW245_001740</name>
</gene>
<dbReference type="SMART" id="SM01260">
    <property type="entry name" value="LANC_like"/>
    <property type="match status" value="1"/>
</dbReference>
<dbReference type="Pfam" id="PF05147">
    <property type="entry name" value="LANC_like"/>
    <property type="match status" value="1"/>
</dbReference>
<dbReference type="CDD" id="cd04791">
    <property type="entry name" value="LanC_SerThrkinase"/>
    <property type="match status" value="1"/>
</dbReference>
<feature type="compositionally biased region" description="Low complexity" evidence="8">
    <location>
        <begin position="457"/>
        <end position="469"/>
    </location>
</feature>
<dbReference type="PANTHER" id="PTHR43289:SF6">
    <property type="entry name" value="SERINE_THREONINE-PROTEIN KINASE NEKL-3"/>
    <property type="match status" value="1"/>
</dbReference>
<dbReference type="AlphaFoldDB" id="A0A8J7KJK0"/>
<sequence length="854" mass="89721">MVDTDIEGRVAGLVAGHSGPAVTVRGDATWLTVFPAGAALADHGWKLHVSCRVSTFPELVDSLVPVLLAEGCVFKLARSAAVLKGLNDGVSSPATVGKAFTVYPDQGRVRELGLRLADLLRGTEGPRVLSDQRVTPDAPVFYRYGPFVAPWTTDAQGRLITMIHGPAGEEFGALATLQYRQPSWVVDPFTGATGHEEDASLLVGDHYRIVEGVFESGRGNVYRATDERDGGRVIVKQARALVDEHDASGDVRMRLRNERRVLESLAGYDGVSRFLDHFRHGDDEFLVTADAGPYNLDEDIAHDGRYGPGGRDLADLAARLSGIVLDLHARGVIVRDLSPKNVVIDAGRVTLIDLGLAAYDGLHIPGGTPGYAPARQCRDEPPLPHDDLHALGMTLLTAANGLSPISVGDDHDLARIRALQVIRATAGPAPTGVLGAVADLLSGDAEAATRAAHRLAGRQPAPSATTSPEPADRRPAPSVTTLPALPEPTEDLVAEIVDNLLADLLDQTRRVLTASTSRSIAHDASVYAGSAGIGLELLEHLDRPGVADLLADLVPFTVRAMEKVNLPPGLLVGRTGVDVFLRRAAEHGITADGYAGPAVPGPDWKPEGEDLIVGAAGVGLGHLLLGGETHREVAVRCAEHVLTHPVPDAPSPMPPRAAVEPSAGRAHGLAGTVEVLLFVGDAVGDKRLLDAAADRARLLLARGRDLADRVGTPYSAPLAASWCQGLAGIGQTLLHAGRLLDDPALTAGARDIARAATVFLPHVSVPSQCCGMSGVGNLLIDVAVRESSEEHWAAARVAARQMLLRSAGTPGHPVFMKDSPEDNSASWAFGVAGILAFFRRLSRRGGGTGLPLPG</sequence>
<dbReference type="Gene3D" id="1.10.510.10">
    <property type="entry name" value="Transferase(Phosphotransferase) domain 1"/>
    <property type="match status" value="1"/>
</dbReference>
<evidence type="ECO:0000256" key="2">
    <source>
        <dbReference type="ARBA" id="ARBA00022527"/>
    </source>
</evidence>
<dbReference type="GO" id="GO:0031179">
    <property type="term" value="P:peptide modification"/>
    <property type="evidence" value="ECO:0007669"/>
    <property type="project" value="InterPro"/>
</dbReference>
<dbReference type="InterPro" id="IPR007822">
    <property type="entry name" value="LANC-like"/>
</dbReference>
<dbReference type="Pfam" id="PF25816">
    <property type="entry name" value="RamC_N"/>
    <property type="match status" value="1"/>
</dbReference>
<dbReference type="Gene3D" id="1.50.10.20">
    <property type="match status" value="1"/>
</dbReference>
<keyword evidence="2 10" id="KW-0723">Serine/threonine-protein kinase</keyword>
<keyword evidence="7" id="KW-0862">Zinc</keyword>
<reference evidence="10" key="1">
    <citation type="submission" date="2020-11" db="EMBL/GenBank/DDBJ databases">
        <title>Sequencing the genomes of 1000 actinobacteria strains.</title>
        <authorList>
            <person name="Klenk H.-P."/>
        </authorList>
    </citation>
    <scope>NUCLEOTIDE SEQUENCE</scope>
    <source>
        <strain evidence="10">DSM 45356</strain>
    </source>
</reference>
<keyword evidence="4" id="KW-0547">Nucleotide-binding</keyword>
<dbReference type="InterPro" id="IPR011009">
    <property type="entry name" value="Kinase-like_dom_sf"/>
</dbReference>
<dbReference type="Gene3D" id="3.30.200.20">
    <property type="entry name" value="Phosphorylase Kinase, domain 1"/>
    <property type="match status" value="1"/>
</dbReference>
<keyword evidence="7" id="KW-0479">Metal-binding</keyword>
<dbReference type="RefSeq" id="WP_197002641.1">
    <property type="nucleotide sequence ID" value="NZ_BONS01000002.1"/>
</dbReference>
<keyword evidence="11" id="KW-1185">Reference proteome</keyword>
<keyword evidence="5 10" id="KW-0418">Kinase</keyword>
<organism evidence="10 11">
    <name type="scientific">Longispora fulva</name>
    <dbReference type="NCBI Taxonomy" id="619741"/>
    <lineage>
        <taxon>Bacteria</taxon>
        <taxon>Bacillati</taxon>
        <taxon>Actinomycetota</taxon>
        <taxon>Actinomycetes</taxon>
        <taxon>Micromonosporales</taxon>
        <taxon>Micromonosporaceae</taxon>
        <taxon>Longispora</taxon>
    </lineage>
</organism>
<dbReference type="SMART" id="SM00220">
    <property type="entry name" value="S_TKc"/>
    <property type="match status" value="1"/>
</dbReference>
<dbReference type="InterPro" id="IPR057929">
    <property type="entry name" value="RamC_N"/>
</dbReference>
<evidence type="ECO:0000256" key="4">
    <source>
        <dbReference type="ARBA" id="ARBA00022741"/>
    </source>
</evidence>
<dbReference type="SUPFAM" id="SSF56112">
    <property type="entry name" value="Protein kinase-like (PK-like)"/>
    <property type="match status" value="1"/>
</dbReference>
<dbReference type="InterPro" id="IPR058053">
    <property type="entry name" value="RamC_C"/>
</dbReference>
<dbReference type="PROSITE" id="PS50011">
    <property type="entry name" value="PROTEIN_KINASE_DOM"/>
    <property type="match status" value="1"/>
</dbReference>
<dbReference type="InterPro" id="IPR000719">
    <property type="entry name" value="Prot_kinase_dom"/>
</dbReference>
<dbReference type="PRINTS" id="PR01950">
    <property type="entry name" value="LANCSUPER"/>
</dbReference>
<accession>A0A8J7KJK0</accession>
<dbReference type="EC" id="2.7.11.1" evidence="1"/>
<evidence type="ECO:0000256" key="8">
    <source>
        <dbReference type="SAM" id="MobiDB-lite"/>
    </source>
</evidence>
<evidence type="ECO:0000313" key="10">
    <source>
        <dbReference type="EMBL" id="MBG6135546.1"/>
    </source>
</evidence>
<keyword evidence="6" id="KW-0067">ATP-binding</keyword>
<dbReference type="GO" id="GO:0005524">
    <property type="term" value="F:ATP binding"/>
    <property type="evidence" value="ECO:0007669"/>
    <property type="project" value="UniProtKB-KW"/>
</dbReference>
<dbReference type="EMBL" id="JADOUF010000001">
    <property type="protein sequence ID" value="MBG6135546.1"/>
    <property type="molecule type" value="Genomic_DNA"/>
</dbReference>
<keyword evidence="3" id="KW-0808">Transferase</keyword>
<dbReference type="SUPFAM" id="SSF158745">
    <property type="entry name" value="LanC-like"/>
    <property type="match status" value="1"/>
</dbReference>
<evidence type="ECO:0000259" key="9">
    <source>
        <dbReference type="PROSITE" id="PS50011"/>
    </source>
</evidence>
<proteinExistence type="predicted"/>